<comment type="subcellular location">
    <subcellularLocation>
        <location evidence="1">Cell membrane</location>
        <topology evidence="1">Single-pass type I membrane protein</topology>
    </subcellularLocation>
</comment>
<dbReference type="GO" id="GO:0071222">
    <property type="term" value="P:cellular response to lipopolysaccharide"/>
    <property type="evidence" value="ECO:0007669"/>
    <property type="project" value="TreeGrafter"/>
</dbReference>
<dbReference type="Gene3D" id="2.60.40.10">
    <property type="entry name" value="Immunoglobulins"/>
    <property type="match status" value="8"/>
</dbReference>
<dbReference type="InterPro" id="IPR036179">
    <property type="entry name" value="Ig-like_dom_sf"/>
</dbReference>
<dbReference type="PANTHER" id="PTHR25466:SF14">
    <property type="entry name" value="BUTYROPHILIN SUBFAMILY 2 MEMBER A2-LIKE-RELATED"/>
    <property type="match status" value="1"/>
</dbReference>
<feature type="compositionally biased region" description="Polar residues" evidence="11">
    <location>
        <begin position="954"/>
        <end position="966"/>
    </location>
</feature>
<evidence type="ECO:0000256" key="8">
    <source>
        <dbReference type="ARBA" id="ARBA00023170"/>
    </source>
</evidence>
<dbReference type="PANTHER" id="PTHR25466">
    <property type="entry name" value="T-LYMPHOCYTE ACTIVATION ANTIGEN"/>
    <property type="match status" value="1"/>
</dbReference>
<evidence type="ECO:0000256" key="12">
    <source>
        <dbReference type="SAM" id="SignalP"/>
    </source>
</evidence>
<dbReference type="InterPro" id="IPR051713">
    <property type="entry name" value="T-cell_Activation_Regulation"/>
</dbReference>
<evidence type="ECO:0000256" key="2">
    <source>
        <dbReference type="ARBA" id="ARBA00022475"/>
    </source>
</evidence>
<evidence type="ECO:0000256" key="9">
    <source>
        <dbReference type="ARBA" id="ARBA00023180"/>
    </source>
</evidence>
<dbReference type="Ensembl" id="ENSOABT00000080540.1">
    <property type="protein sequence ID" value="ENSOABP00000062117.1"/>
    <property type="gene ID" value="ENSOABG00000036046.1"/>
</dbReference>
<feature type="signal peptide" evidence="12">
    <location>
        <begin position="1"/>
        <end position="16"/>
    </location>
</feature>
<evidence type="ECO:0000256" key="10">
    <source>
        <dbReference type="ARBA" id="ARBA00023319"/>
    </source>
</evidence>
<keyword evidence="7" id="KW-1015">Disulfide bond</keyword>
<dbReference type="SUPFAM" id="SSF48726">
    <property type="entry name" value="Immunoglobulin"/>
    <property type="match status" value="8"/>
</dbReference>
<dbReference type="SMART" id="SM00409">
    <property type="entry name" value="IG"/>
    <property type="match status" value="8"/>
</dbReference>
<evidence type="ECO:0000256" key="6">
    <source>
        <dbReference type="ARBA" id="ARBA00023136"/>
    </source>
</evidence>
<evidence type="ECO:0000313" key="14">
    <source>
        <dbReference type="Ensembl" id="ENSOABP00000062117.1"/>
    </source>
</evidence>
<feature type="domain" description="Ig-like" evidence="13">
    <location>
        <begin position="806"/>
        <end position="942"/>
    </location>
</feature>
<dbReference type="GO" id="GO:0042102">
    <property type="term" value="P:positive regulation of T cell proliferation"/>
    <property type="evidence" value="ECO:0007669"/>
    <property type="project" value="TreeGrafter"/>
</dbReference>
<feature type="region of interest" description="Disordered" evidence="11">
    <location>
        <begin position="74"/>
        <end position="97"/>
    </location>
</feature>
<reference evidence="14" key="2">
    <citation type="submission" date="2025-08" db="UniProtKB">
        <authorList>
            <consortium name="Ensembl"/>
        </authorList>
    </citation>
    <scope>IDENTIFICATION</scope>
</reference>
<evidence type="ECO:0000256" key="5">
    <source>
        <dbReference type="ARBA" id="ARBA00022989"/>
    </source>
</evidence>
<dbReference type="Pfam" id="PF07686">
    <property type="entry name" value="V-set"/>
    <property type="match status" value="2"/>
</dbReference>
<keyword evidence="2" id="KW-1003">Cell membrane</keyword>
<dbReference type="GO" id="GO:0009897">
    <property type="term" value="C:external side of plasma membrane"/>
    <property type="evidence" value="ECO:0007669"/>
    <property type="project" value="TreeGrafter"/>
</dbReference>
<dbReference type="InterPro" id="IPR003599">
    <property type="entry name" value="Ig_sub"/>
</dbReference>
<organism evidence="14 15">
    <name type="scientific">Oreochromis aureus</name>
    <name type="common">Israeli tilapia</name>
    <name type="synonym">Chromis aureus</name>
    <dbReference type="NCBI Taxonomy" id="47969"/>
    <lineage>
        <taxon>Eukaryota</taxon>
        <taxon>Metazoa</taxon>
        <taxon>Chordata</taxon>
        <taxon>Craniata</taxon>
        <taxon>Vertebrata</taxon>
        <taxon>Euteleostomi</taxon>
        <taxon>Actinopterygii</taxon>
        <taxon>Neopterygii</taxon>
        <taxon>Teleostei</taxon>
        <taxon>Neoteleostei</taxon>
        <taxon>Acanthomorphata</taxon>
        <taxon>Ovalentaria</taxon>
        <taxon>Cichlomorphae</taxon>
        <taxon>Cichliformes</taxon>
        <taxon>Cichlidae</taxon>
        <taxon>African cichlids</taxon>
        <taxon>Pseudocrenilabrinae</taxon>
        <taxon>Oreochromini</taxon>
        <taxon>Oreochromis</taxon>
    </lineage>
</organism>
<evidence type="ECO:0000259" key="13">
    <source>
        <dbReference type="PROSITE" id="PS50835"/>
    </source>
</evidence>
<evidence type="ECO:0000256" key="7">
    <source>
        <dbReference type="ARBA" id="ARBA00023157"/>
    </source>
</evidence>
<feature type="domain" description="Ig-like" evidence="13">
    <location>
        <begin position="150"/>
        <end position="285"/>
    </location>
</feature>
<evidence type="ECO:0000256" key="1">
    <source>
        <dbReference type="ARBA" id="ARBA00004251"/>
    </source>
</evidence>
<evidence type="ECO:0000256" key="3">
    <source>
        <dbReference type="ARBA" id="ARBA00022692"/>
    </source>
</evidence>
<reference evidence="15" key="1">
    <citation type="submission" date="2020-03" db="EMBL/GenBank/DDBJ databases">
        <title>Evolution of repeat sequences and sex chromosomes of tilapia species revealed by chromosome-level genomes.</title>
        <authorList>
            <person name="Xu L."/>
            <person name="Tao W."/>
            <person name="Wang D."/>
            <person name="Zhou Q."/>
        </authorList>
    </citation>
    <scope>NUCLEOTIDE SEQUENCE [LARGE SCALE GENOMIC DNA]</scope>
    <source>
        <strain evidence="15">Israel</strain>
    </source>
</reference>
<dbReference type="Proteomes" id="UP000472276">
    <property type="component" value="Unassembled WGS sequence"/>
</dbReference>
<keyword evidence="3" id="KW-0812">Transmembrane</keyword>
<evidence type="ECO:0000313" key="15">
    <source>
        <dbReference type="Proteomes" id="UP000472276"/>
    </source>
</evidence>
<keyword evidence="8" id="KW-0675">Receptor</keyword>
<keyword evidence="9" id="KW-0325">Glycoprotein</keyword>
<protein>
    <recommendedName>
        <fullName evidence="13">Ig-like domain-containing protein</fullName>
    </recommendedName>
</protein>
<sequence>MFLSFCLLVSVNVSKLDLYLRVTNEVSVCVSSVSQHASAVESYEGDSLILHCQFPTDLLLDPTVVWSRSDLSPPTVHQRQVQGDELKDQNQRYSGRTSMKTDTLETGDLSLNLTNLQLSDSATYTCSVRDIRFGYKKLGDVQLQVKERFPSWAKALLVLLVLLVVSGGLLFHFRQYFMSVRQVEVDSGVESVQLICKTTVCLPKDAKVEWKDKDDRKVYVYENGSDQPEEQDDKYKNQTKMKRNLLEPGDLSLTMKHPTDGDNSTYTCTVSREGNILMEKQVELKVRVPQVEVDSGVESVQLPFNTTLHLPEDAKVEWKDKYDTKVHVYENGSHKQSQVYRDRTKMNEDLLKTGDLSLTLKYPTDGDNRTYTCTVYSREGNILLKRKVELKVRVPQVEVDSGVESVQLPFNTTLHLPEDAKVEWMDNNSRKVHVYKNGSDLPEEQHQVYRDRTKMNEDLLKTGDLSLTLKYPTDGDNYTYTCTAYSREGNILMKKQVKLKVRVPQVEVDSGVGSVQLPFNTTLQLPEDTKVEWMDNYRSYNNRKVHVYENGSDQPEEQDQVYRDRTKMNEDLLKTGDLSLTLKYPTDGDNYTYTCTVYSREGNILLKKQVELKVRVLSVPQVEVDSGVEFVQLPLNTTLHLPKDAKVEWKDKKDRKVHVYENGSDQPEEQHQDYRDRTKMNEDLLKTGDLSLTLKHPTDEDNHTYTCTVYSREGNILLKKQVELKVRVPQVEVDSGVESVQLPFNTTLHLPEDAKVEWRNNYDTKVHVYENGSDQHEEQHQRYRDRTKMNEDLLKTGDLSLTLKYPTDGDNYIYTCTIYSREGNILLKRKVKLKVRVCQVEVEEGAESVQLPFKTTQNLPEDAMVRWEREEPKPSIRVHVYQNGSDQPKEQHQVYRDRTKMNEDLLKTGDLSLTLKHPTERDSGEYRCFVHSRKIIRWKTVSLKVKGRVQVQDQTGDIKNRSSSIDPTPLMADQSV</sequence>
<dbReference type="SMART" id="SM00406">
    <property type="entry name" value="IGv"/>
    <property type="match status" value="3"/>
</dbReference>
<dbReference type="InterPro" id="IPR007110">
    <property type="entry name" value="Ig-like_dom"/>
</dbReference>
<dbReference type="InterPro" id="IPR013783">
    <property type="entry name" value="Ig-like_fold"/>
</dbReference>
<dbReference type="InterPro" id="IPR013106">
    <property type="entry name" value="Ig_V-set"/>
</dbReference>
<dbReference type="GO" id="GO:0007166">
    <property type="term" value="P:cell surface receptor signaling pathway"/>
    <property type="evidence" value="ECO:0007669"/>
    <property type="project" value="TreeGrafter"/>
</dbReference>
<keyword evidence="4 12" id="KW-0732">Signal</keyword>
<dbReference type="GO" id="GO:0031295">
    <property type="term" value="P:T cell costimulation"/>
    <property type="evidence" value="ECO:0007669"/>
    <property type="project" value="TreeGrafter"/>
</dbReference>
<accession>A0AAZ1X357</accession>
<dbReference type="AlphaFoldDB" id="A0AAZ1X357"/>
<dbReference type="PROSITE" id="PS50835">
    <property type="entry name" value="IG_LIKE"/>
    <property type="match status" value="5"/>
</dbReference>
<evidence type="ECO:0000256" key="4">
    <source>
        <dbReference type="ARBA" id="ARBA00022729"/>
    </source>
</evidence>
<feature type="domain" description="Ig-like" evidence="13">
    <location>
        <begin position="365"/>
        <end position="498"/>
    </location>
</feature>
<keyword evidence="6" id="KW-0472">Membrane</keyword>
<name>A0AAZ1X357_OREAU</name>
<proteinExistence type="predicted"/>
<feature type="region of interest" description="Disordered" evidence="11">
    <location>
        <begin position="954"/>
        <end position="976"/>
    </location>
</feature>
<dbReference type="GO" id="GO:0006955">
    <property type="term" value="P:immune response"/>
    <property type="evidence" value="ECO:0007669"/>
    <property type="project" value="TreeGrafter"/>
</dbReference>
<evidence type="ECO:0000256" key="11">
    <source>
        <dbReference type="SAM" id="MobiDB-lite"/>
    </source>
</evidence>
<dbReference type="GO" id="GO:0042130">
    <property type="term" value="P:negative regulation of T cell proliferation"/>
    <property type="evidence" value="ECO:0007669"/>
    <property type="project" value="TreeGrafter"/>
</dbReference>
<keyword evidence="10" id="KW-0393">Immunoglobulin domain</keyword>
<keyword evidence="5" id="KW-1133">Transmembrane helix</keyword>
<feature type="domain" description="Ig-like" evidence="13">
    <location>
        <begin position="587"/>
        <end position="723"/>
    </location>
</feature>
<feature type="chain" id="PRO_5044222300" description="Ig-like domain-containing protein" evidence="12">
    <location>
        <begin position="17"/>
        <end position="976"/>
    </location>
</feature>
<reference evidence="14" key="3">
    <citation type="submission" date="2025-09" db="UniProtKB">
        <authorList>
            <consortium name="Ensembl"/>
        </authorList>
    </citation>
    <scope>IDENTIFICATION</scope>
</reference>
<feature type="domain" description="Ig-like" evidence="13">
    <location>
        <begin position="31"/>
        <end position="130"/>
    </location>
</feature>
<keyword evidence="15" id="KW-1185">Reference proteome</keyword>